<sequence length="150" mass="16641">MCAKRRARRWRFPVTLSILSVSIAMVGGLLVVDDNAEAAAIELTSANGTDKTDNGNEKIDNHNNAGADRQRRSYANCFGTEKFLLVGYANCHLTTERSPPPGMCPYHTLYQLSTYSHTQWDCANVRMHLLIGDNERPRVLIIGSSRDSGN</sequence>
<feature type="region of interest" description="Disordered" evidence="1">
    <location>
        <begin position="47"/>
        <end position="66"/>
    </location>
</feature>
<dbReference type="Proteomes" id="UP000267096">
    <property type="component" value="Unassembled WGS sequence"/>
</dbReference>
<proteinExistence type="predicted"/>
<keyword evidence="2" id="KW-0472">Membrane</keyword>
<evidence type="ECO:0000313" key="4">
    <source>
        <dbReference type="Proteomes" id="UP000267096"/>
    </source>
</evidence>
<keyword evidence="2" id="KW-1133">Transmembrane helix</keyword>
<protein>
    <submittedName>
        <fullName evidence="5">Secreted protein</fullName>
    </submittedName>
</protein>
<dbReference type="EMBL" id="UYRR01005114">
    <property type="protein sequence ID" value="VDK21570.1"/>
    <property type="molecule type" value="Genomic_DNA"/>
</dbReference>
<dbReference type="WBParaSite" id="ASIM_0000350801-mRNA-1">
    <property type="protein sequence ID" value="ASIM_0000350801-mRNA-1"/>
    <property type="gene ID" value="ASIM_0000350801"/>
</dbReference>
<keyword evidence="2" id="KW-0812">Transmembrane</keyword>
<evidence type="ECO:0000256" key="1">
    <source>
        <dbReference type="SAM" id="MobiDB-lite"/>
    </source>
</evidence>
<accession>A0A0M3J7G2</accession>
<name>A0A0M3J7G2_ANISI</name>
<gene>
    <name evidence="3" type="ORF">ASIM_LOCUS3345</name>
</gene>
<evidence type="ECO:0000313" key="5">
    <source>
        <dbReference type="WBParaSite" id="ASIM_0000350801-mRNA-1"/>
    </source>
</evidence>
<organism evidence="5">
    <name type="scientific">Anisakis simplex</name>
    <name type="common">Herring worm</name>
    <dbReference type="NCBI Taxonomy" id="6269"/>
    <lineage>
        <taxon>Eukaryota</taxon>
        <taxon>Metazoa</taxon>
        <taxon>Ecdysozoa</taxon>
        <taxon>Nematoda</taxon>
        <taxon>Chromadorea</taxon>
        <taxon>Rhabditida</taxon>
        <taxon>Spirurina</taxon>
        <taxon>Ascaridomorpha</taxon>
        <taxon>Ascaridoidea</taxon>
        <taxon>Anisakidae</taxon>
        <taxon>Anisakis</taxon>
        <taxon>Anisakis simplex complex</taxon>
    </lineage>
</organism>
<feature type="compositionally biased region" description="Basic and acidic residues" evidence="1">
    <location>
        <begin position="50"/>
        <end position="61"/>
    </location>
</feature>
<feature type="transmembrane region" description="Helical" evidence="2">
    <location>
        <begin position="12"/>
        <end position="32"/>
    </location>
</feature>
<dbReference type="OrthoDB" id="5861001at2759"/>
<evidence type="ECO:0000256" key="2">
    <source>
        <dbReference type="SAM" id="Phobius"/>
    </source>
</evidence>
<keyword evidence="4" id="KW-1185">Reference proteome</keyword>
<dbReference type="AlphaFoldDB" id="A0A0M3J7G2"/>
<reference evidence="3 4" key="2">
    <citation type="submission" date="2018-11" db="EMBL/GenBank/DDBJ databases">
        <authorList>
            <consortium name="Pathogen Informatics"/>
        </authorList>
    </citation>
    <scope>NUCLEOTIDE SEQUENCE [LARGE SCALE GENOMIC DNA]</scope>
</reference>
<evidence type="ECO:0000313" key="3">
    <source>
        <dbReference type="EMBL" id="VDK21570.1"/>
    </source>
</evidence>
<reference evidence="5" key="1">
    <citation type="submission" date="2017-02" db="UniProtKB">
        <authorList>
            <consortium name="WormBaseParasite"/>
        </authorList>
    </citation>
    <scope>IDENTIFICATION</scope>
</reference>